<protein>
    <submittedName>
        <fullName evidence="3">GH16422</fullName>
    </submittedName>
</protein>
<dbReference type="KEGG" id="dgr:6558539"/>
<dbReference type="PhylomeDB" id="B4IZV4"/>
<dbReference type="STRING" id="7222.B4IZV4"/>
<dbReference type="Gene3D" id="3.30.710.10">
    <property type="entry name" value="Potassium Channel Kv1.1, Chain A"/>
    <property type="match status" value="1"/>
</dbReference>
<evidence type="ECO:0000313" key="3">
    <source>
        <dbReference type="EMBL" id="EDV96726.1"/>
    </source>
</evidence>
<comment type="similarity">
    <text evidence="1">Belongs to the SKP1 family.</text>
</comment>
<dbReference type="InterPro" id="IPR001232">
    <property type="entry name" value="SKP1-like"/>
</dbReference>
<dbReference type="OrthoDB" id="2342932at2759"/>
<keyword evidence="2" id="KW-0833">Ubl conjugation pathway</keyword>
<keyword evidence="4" id="KW-1185">Reference proteome</keyword>
<organism evidence="4">
    <name type="scientific">Drosophila grimshawi</name>
    <name type="common">Hawaiian fruit fly</name>
    <name type="synonym">Idiomyia grimshawi</name>
    <dbReference type="NCBI Taxonomy" id="7222"/>
    <lineage>
        <taxon>Eukaryota</taxon>
        <taxon>Metazoa</taxon>
        <taxon>Ecdysozoa</taxon>
        <taxon>Arthropoda</taxon>
        <taxon>Hexapoda</taxon>
        <taxon>Insecta</taxon>
        <taxon>Pterygota</taxon>
        <taxon>Neoptera</taxon>
        <taxon>Endopterygota</taxon>
        <taxon>Diptera</taxon>
        <taxon>Brachycera</taxon>
        <taxon>Muscomorpha</taxon>
        <taxon>Ephydroidea</taxon>
        <taxon>Drosophilidae</taxon>
        <taxon>Drosophila</taxon>
        <taxon>Hawaiian Drosophila</taxon>
    </lineage>
</organism>
<dbReference type="PANTHER" id="PTHR11165">
    <property type="entry name" value="SKP1"/>
    <property type="match status" value="1"/>
</dbReference>
<dbReference type="GO" id="GO:0006511">
    <property type="term" value="P:ubiquitin-dependent protein catabolic process"/>
    <property type="evidence" value="ECO:0007669"/>
    <property type="project" value="InterPro"/>
</dbReference>
<accession>B4IZV4</accession>
<dbReference type="OMA" id="QQMGLTH"/>
<evidence type="ECO:0000256" key="2">
    <source>
        <dbReference type="ARBA" id="ARBA00022786"/>
    </source>
</evidence>
<dbReference type="InterPro" id="IPR036296">
    <property type="entry name" value="SKP1-like_dim_sf"/>
</dbReference>
<dbReference type="SUPFAM" id="SSF54695">
    <property type="entry name" value="POZ domain"/>
    <property type="match status" value="1"/>
</dbReference>
<dbReference type="Proteomes" id="UP000001070">
    <property type="component" value="Unassembled WGS sequence"/>
</dbReference>
<dbReference type="InParanoid" id="B4IZV4"/>
<dbReference type="InterPro" id="IPR016897">
    <property type="entry name" value="SKP1"/>
</dbReference>
<dbReference type="eggNOG" id="KOG1724">
    <property type="taxonomic scope" value="Eukaryota"/>
</dbReference>
<proteinExistence type="inferred from homology"/>
<dbReference type="EMBL" id="CH916366">
    <property type="protein sequence ID" value="EDV96726.1"/>
    <property type="molecule type" value="Genomic_DNA"/>
</dbReference>
<dbReference type="SMART" id="SM00512">
    <property type="entry name" value="Skp1"/>
    <property type="match status" value="1"/>
</dbReference>
<dbReference type="InterPro" id="IPR011333">
    <property type="entry name" value="SKP1/BTB/POZ_sf"/>
</dbReference>
<reference evidence="3 4" key="1">
    <citation type="journal article" date="2007" name="Nature">
        <title>Evolution of genes and genomes on the Drosophila phylogeny.</title>
        <authorList>
            <consortium name="Drosophila 12 Genomes Consortium"/>
            <person name="Clark A.G."/>
            <person name="Eisen M.B."/>
            <person name="Smith D.R."/>
            <person name="Bergman C.M."/>
            <person name="Oliver B."/>
            <person name="Markow T.A."/>
            <person name="Kaufman T.C."/>
            <person name="Kellis M."/>
            <person name="Gelbart W."/>
            <person name="Iyer V.N."/>
            <person name="Pollard D.A."/>
            <person name="Sackton T.B."/>
            <person name="Larracuente A.M."/>
            <person name="Singh N.D."/>
            <person name="Abad J.P."/>
            <person name="Abt D.N."/>
            <person name="Adryan B."/>
            <person name="Aguade M."/>
            <person name="Akashi H."/>
            <person name="Anderson W.W."/>
            <person name="Aquadro C.F."/>
            <person name="Ardell D.H."/>
            <person name="Arguello R."/>
            <person name="Artieri C.G."/>
            <person name="Barbash D.A."/>
            <person name="Barker D."/>
            <person name="Barsanti P."/>
            <person name="Batterham P."/>
            <person name="Batzoglou S."/>
            <person name="Begun D."/>
            <person name="Bhutkar A."/>
            <person name="Blanco E."/>
            <person name="Bosak S.A."/>
            <person name="Bradley R.K."/>
            <person name="Brand A.D."/>
            <person name="Brent M.R."/>
            <person name="Brooks A.N."/>
            <person name="Brown R.H."/>
            <person name="Butlin R.K."/>
            <person name="Caggese C."/>
            <person name="Calvi B.R."/>
            <person name="Bernardo de Carvalho A."/>
            <person name="Caspi A."/>
            <person name="Castrezana S."/>
            <person name="Celniker S.E."/>
            <person name="Chang J.L."/>
            <person name="Chapple C."/>
            <person name="Chatterji S."/>
            <person name="Chinwalla A."/>
            <person name="Civetta A."/>
            <person name="Clifton S.W."/>
            <person name="Comeron J.M."/>
            <person name="Costello J.C."/>
            <person name="Coyne J.A."/>
            <person name="Daub J."/>
            <person name="David R.G."/>
            <person name="Delcher A.L."/>
            <person name="Delehaunty K."/>
            <person name="Do C.B."/>
            <person name="Ebling H."/>
            <person name="Edwards K."/>
            <person name="Eickbush T."/>
            <person name="Evans J.D."/>
            <person name="Filipski A."/>
            <person name="Findeiss S."/>
            <person name="Freyhult E."/>
            <person name="Fulton L."/>
            <person name="Fulton R."/>
            <person name="Garcia A.C."/>
            <person name="Gardiner A."/>
            <person name="Garfield D.A."/>
            <person name="Garvin B.E."/>
            <person name="Gibson G."/>
            <person name="Gilbert D."/>
            <person name="Gnerre S."/>
            <person name="Godfrey J."/>
            <person name="Good R."/>
            <person name="Gotea V."/>
            <person name="Gravely B."/>
            <person name="Greenberg A.J."/>
            <person name="Griffiths-Jones S."/>
            <person name="Gross S."/>
            <person name="Guigo R."/>
            <person name="Gustafson E.A."/>
            <person name="Haerty W."/>
            <person name="Hahn M.W."/>
            <person name="Halligan D.L."/>
            <person name="Halpern A.L."/>
            <person name="Halter G.M."/>
            <person name="Han M.V."/>
            <person name="Heger A."/>
            <person name="Hillier L."/>
            <person name="Hinrichs A.S."/>
            <person name="Holmes I."/>
            <person name="Hoskins R.A."/>
            <person name="Hubisz M.J."/>
            <person name="Hultmark D."/>
            <person name="Huntley M.A."/>
            <person name="Jaffe D.B."/>
            <person name="Jagadeeshan S."/>
            <person name="Jeck W.R."/>
            <person name="Johnson J."/>
            <person name="Jones C.D."/>
            <person name="Jordan W.C."/>
            <person name="Karpen G.H."/>
            <person name="Kataoka E."/>
            <person name="Keightley P.D."/>
            <person name="Kheradpour P."/>
            <person name="Kirkness E.F."/>
            <person name="Koerich L.B."/>
            <person name="Kristiansen K."/>
            <person name="Kudrna D."/>
            <person name="Kulathinal R.J."/>
            <person name="Kumar S."/>
            <person name="Kwok R."/>
            <person name="Lander E."/>
            <person name="Langley C.H."/>
            <person name="Lapoint R."/>
            <person name="Lazzaro B.P."/>
            <person name="Lee S.J."/>
            <person name="Levesque L."/>
            <person name="Li R."/>
            <person name="Lin C.F."/>
            <person name="Lin M.F."/>
            <person name="Lindblad-Toh K."/>
            <person name="Llopart A."/>
            <person name="Long M."/>
            <person name="Low L."/>
            <person name="Lozovsky E."/>
            <person name="Lu J."/>
            <person name="Luo M."/>
            <person name="Machado C.A."/>
            <person name="Makalowski W."/>
            <person name="Marzo M."/>
            <person name="Matsuda M."/>
            <person name="Matzkin L."/>
            <person name="McAllister B."/>
            <person name="McBride C.S."/>
            <person name="McKernan B."/>
            <person name="McKernan K."/>
            <person name="Mendez-Lago M."/>
            <person name="Minx P."/>
            <person name="Mollenhauer M.U."/>
            <person name="Montooth K."/>
            <person name="Mount S.M."/>
            <person name="Mu X."/>
            <person name="Myers E."/>
            <person name="Negre B."/>
            <person name="Newfeld S."/>
            <person name="Nielsen R."/>
            <person name="Noor M.A."/>
            <person name="O'Grady P."/>
            <person name="Pachter L."/>
            <person name="Papaceit M."/>
            <person name="Parisi M.J."/>
            <person name="Parisi M."/>
            <person name="Parts L."/>
            <person name="Pedersen J.S."/>
            <person name="Pesole G."/>
            <person name="Phillippy A.M."/>
            <person name="Ponting C.P."/>
            <person name="Pop M."/>
            <person name="Porcelli D."/>
            <person name="Powell J.R."/>
            <person name="Prohaska S."/>
            <person name="Pruitt K."/>
            <person name="Puig M."/>
            <person name="Quesneville H."/>
            <person name="Ram K.R."/>
            <person name="Rand D."/>
            <person name="Rasmussen M.D."/>
            <person name="Reed L.K."/>
            <person name="Reenan R."/>
            <person name="Reily A."/>
            <person name="Remington K.A."/>
            <person name="Rieger T.T."/>
            <person name="Ritchie M.G."/>
            <person name="Robin C."/>
            <person name="Rogers Y.H."/>
            <person name="Rohde C."/>
            <person name="Rozas J."/>
            <person name="Rubenfield M.J."/>
            <person name="Ruiz A."/>
            <person name="Russo S."/>
            <person name="Salzberg S.L."/>
            <person name="Sanchez-Gracia A."/>
            <person name="Saranga D.J."/>
            <person name="Sato H."/>
            <person name="Schaeffer S.W."/>
            <person name="Schatz M.C."/>
            <person name="Schlenke T."/>
            <person name="Schwartz R."/>
            <person name="Segarra C."/>
            <person name="Singh R.S."/>
            <person name="Sirot L."/>
            <person name="Sirota M."/>
            <person name="Sisneros N.B."/>
            <person name="Smith C.D."/>
            <person name="Smith T.F."/>
            <person name="Spieth J."/>
            <person name="Stage D.E."/>
            <person name="Stark A."/>
            <person name="Stephan W."/>
            <person name="Strausberg R.L."/>
            <person name="Strempel S."/>
            <person name="Sturgill D."/>
            <person name="Sutton G."/>
            <person name="Sutton G.G."/>
            <person name="Tao W."/>
            <person name="Teichmann S."/>
            <person name="Tobari Y.N."/>
            <person name="Tomimura Y."/>
            <person name="Tsolas J.M."/>
            <person name="Valente V.L."/>
            <person name="Venter E."/>
            <person name="Venter J.C."/>
            <person name="Vicario S."/>
            <person name="Vieira F.G."/>
            <person name="Vilella A.J."/>
            <person name="Villasante A."/>
            <person name="Walenz B."/>
            <person name="Wang J."/>
            <person name="Wasserman M."/>
            <person name="Watts T."/>
            <person name="Wilson D."/>
            <person name="Wilson R.K."/>
            <person name="Wing R.A."/>
            <person name="Wolfner M.F."/>
            <person name="Wong A."/>
            <person name="Wong G.K."/>
            <person name="Wu C.I."/>
            <person name="Wu G."/>
            <person name="Yamamoto D."/>
            <person name="Yang H.P."/>
            <person name="Yang S.P."/>
            <person name="Yorke J.A."/>
            <person name="Yoshida K."/>
            <person name="Zdobnov E."/>
            <person name="Zhang P."/>
            <person name="Zhang Y."/>
            <person name="Zimin A.V."/>
            <person name="Baldwin J."/>
            <person name="Abdouelleil A."/>
            <person name="Abdulkadir J."/>
            <person name="Abebe A."/>
            <person name="Abera B."/>
            <person name="Abreu J."/>
            <person name="Acer S.C."/>
            <person name="Aftuck L."/>
            <person name="Alexander A."/>
            <person name="An P."/>
            <person name="Anderson E."/>
            <person name="Anderson S."/>
            <person name="Arachi H."/>
            <person name="Azer M."/>
            <person name="Bachantsang P."/>
            <person name="Barry A."/>
            <person name="Bayul T."/>
            <person name="Berlin A."/>
            <person name="Bessette D."/>
            <person name="Bloom T."/>
            <person name="Blye J."/>
            <person name="Boguslavskiy L."/>
            <person name="Bonnet C."/>
            <person name="Boukhgalter B."/>
            <person name="Bourzgui I."/>
            <person name="Brown A."/>
            <person name="Cahill P."/>
            <person name="Channer S."/>
            <person name="Cheshatsang Y."/>
            <person name="Chuda L."/>
            <person name="Citroen M."/>
            <person name="Collymore A."/>
            <person name="Cooke P."/>
            <person name="Costello M."/>
            <person name="D'Aco K."/>
            <person name="Daza R."/>
            <person name="De Haan G."/>
            <person name="DeGray S."/>
            <person name="DeMaso C."/>
            <person name="Dhargay N."/>
            <person name="Dooley K."/>
            <person name="Dooley E."/>
            <person name="Doricent M."/>
            <person name="Dorje P."/>
            <person name="Dorjee K."/>
            <person name="Dupes A."/>
            <person name="Elong R."/>
            <person name="Falk J."/>
            <person name="Farina A."/>
            <person name="Faro S."/>
            <person name="Ferguson D."/>
            <person name="Fisher S."/>
            <person name="Foley C.D."/>
            <person name="Franke A."/>
            <person name="Friedrich D."/>
            <person name="Gadbois L."/>
            <person name="Gearin G."/>
            <person name="Gearin C.R."/>
            <person name="Giannoukos G."/>
            <person name="Goode T."/>
            <person name="Graham J."/>
            <person name="Grandbois E."/>
            <person name="Grewal S."/>
            <person name="Gyaltsen K."/>
            <person name="Hafez N."/>
            <person name="Hagos B."/>
            <person name="Hall J."/>
            <person name="Henson C."/>
            <person name="Hollinger A."/>
            <person name="Honan T."/>
            <person name="Huard M.D."/>
            <person name="Hughes L."/>
            <person name="Hurhula B."/>
            <person name="Husby M.E."/>
            <person name="Kamat A."/>
            <person name="Kanga B."/>
            <person name="Kashin S."/>
            <person name="Khazanovich D."/>
            <person name="Kisner P."/>
            <person name="Lance K."/>
            <person name="Lara M."/>
            <person name="Lee W."/>
            <person name="Lennon N."/>
            <person name="Letendre F."/>
            <person name="LeVine R."/>
            <person name="Lipovsky A."/>
            <person name="Liu X."/>
            <person name="Liu J."/>
            <person name="Liu S."/>
            <person name="Lokyitsang T."/>
            <person name="Lokyitsang Y."/>
            <person name="Lubonja R."/>
            <person name="Lui A."/>
            <person name="MacDonald P."/>
            <person name="Magnisalis V."/>
            <person name="Maru K."/>
            <person name="Matthews C."/>
            <person name="McCusker W."/>
            <person name="McDonough S."/>
            <person name="Mehta T."/>
            <person name="Meldrim J."/>
            <person name="Meneus L."/>
            <person name="Mihai O."/>
            <person name="Mihalev A."/>
            <person name="Mihova T."/>
            <person name="Mittelman R."/>
            <person name="Mlenga V."/>
            <person name="Montmayeur A."/>
            <person name="Mulrain L."/>
            <person name="Navidi A."/>
            <person name="Naylor J."/>
            <person name="Negash T."/>
            <person name="Nguyen T."/>
            <person name="Nguyen N."/>
            <person name="Nicol R."/>
            <person name="Norbu C."/>
            <person name="Norbu N."/>
            <person name="Novod N."/>
            <person name="O'Neill B."/>
            <person name="Osman S."/>
            <person name="Markiewicz E."/>
            <person name="Oyono O.L."/>
            <person name="Patti C."/>
            <person name="Phunkhang P."/>
            <person name="Pierre F."/>
            <person name="Priest M."/>
            <person name="Raghuraman S."/>
            <person name="Rege F."/>
            <person name="Reyes R."/>
            <person name="Rise C."/>
            <person name="Rogov P."/>
            <person name="Ross K."/>
            <person name="Ryan E."/>
            <person name="Settipalli S."/>
            <person name="Shea T."/>
            <person name="Sherpa N."/>
            <person name="Shi L."/>
            <person name="Shih D."/>
            <person name="Sparrow T."/>
            <person name="Spaulding J."/>
            <person name="Stalker J."/>
            <person name="Stange-Thomann N."/>
            <person name="Stavropoulos S."/>
            <person name="Stone C."/>
            <person name="Strader C."/>
            <person name="Tesfaye S."/>
            <person name="Thomson T."/>
            <person name="Thoulutsang Y."/>
            <person name="Thoulutsang D."/>
            <person name="Topham K."/>
            <person name="Topping I."/>
            <person name="Tsamla T."/>
            <person name="Vassiliev H."/>
            <person name="Vo A."/>
            <person name="Wangchuk T."/>
            <person name="Wangdi T."/>
            <person name="Weiand M."/>
            <person name="Wilkinson J."/>
            <person name="Wilson A."/>
            <person name="Yadav S."/>
            <person name="Young G."/>
            <person name="Yu Q."/>
            <person name="Zembek L."/>
            <person name="Zhong D."/>
            <person name="Zimmer A."/>
            <person name="Zwirko Z."/>
            <person name="Jaffe D.B."/>
            <person name="Alvarez P."/>
            <person name="Brockman W."/>
            <person name="Butler J."/>
            <person name="Chin C."/>
            <person name="Gnerre S."/>
            <person name="Grabherr M."/>
            <person name="Kleber M."/>
            <person name="Mauceli E."/>
            <person name="MacCallum I."/>
        </authorList>
    </citation>
    <scope>NUCLEOTIDE SEQUENCE [LARGE SCALE GENOMIC DNA]</scope>
    <source>
        <strain evidence="4">Tucson 15287-2541.00</strain>
    </source>
</reference>
<name>B4IZV4_DROGR</name>
<evidence type="ECO:0000313" key="4">
    <source>
        <dbReference type="Proteomes" id="UP000001070"/>
    </source>
</evidence>
<gene>
    <name evidence="3" type="primary">Dgri\GH16422</name>
    <name evidence="3" type="ORF">Dgri_GH16422</name>
</gene>
<dbReference type="SUPFAM" id="SSF81382">
    <property type="entry name" value="Skp1 dimerisation domain-like"/>
    <property type="match status" value="1"/>
</dbReference>
<dbReference type="HOGENOM" id="CLU_059252_9_0_1"/>
<sequence>MCHAPQSFQIRTSDDILFDVNFEVAQQIGLAESWLLHGLRESNSNSDICDANIVPLDRVSSHIFRLVLKWCQELLSQESTVDERNELQLRETLHRILTEANANDSMLFELIIAADYLNIDALLQTGTQYVADVITGCSTIEAIRERWHTMHHGAVEEETL</sequence>
<dbReference type="FunCoup" id="B4IZV4">
    <property type="interactions" value="326"/>
</dbReference>
<evidence type="ECO:0000256" key="1">
    <source>
        <dbReference type="ARBA" id="ARBA00009993"/>
    </source>
</evidence>
<dbReference type="AlphaFoldDB" id="B4IZV4"/>